<dbReference type="InterPro" id="IPR000424">
    <property type="entry name" value="Primosome_PriB/ssb"/>
</dbReference>
<dbReference type="CDD" id="cd04496">
    <property type="entry name" value="SSB_OBF"/>
    <property type="match status" value="1"/>
</dbReference>
<dbReference type="PANTHER" id="PTHR10302:SF0">
    <property type="entry name" value="SINGLE-STRANDED DNA-BINDING PROTEIN, MITOCHONDRIAL"/>
    <property type="match status" value="1"/>
</dbReference>
<feature type="region of interest" description="Disordered" evidence="4">
    <location>
        <begin position="103"/>
        <end position="141"/>
    </location>
</feature>
<dbReference type="HAMAP" id="MF_00984">
    <property type="entry name" value="SSB"/>
    <property type="match status" value="1"/>
</dbReference>
<evidence type="ECO:0000256" key="1">
    <source>
        <dbReference type="ARBA" id="ARBA00023125"/>
    </source>
</evidence>
<dbReference type="RefSeq" id="WP_101308196.1">
    <property type="nucleotide sequence ID" value="NZ_MVDE01000002.1"/>
</dbReference>
<dbReference type="GO" id="GO:0009295">
    <property type="term" value="C:nucleoid"/>
    <property type="evidence" value="ECO:0007669"/>
    <property type="project" value="TreeGrafter"/>
</dbReference>
<keyword evidence="6" id="KW-1185">Reference proteome</keyword>
<evidence type="ECO:0000313" key="5">
    <source>
        <dbReference type="EMBL" id="PKQ69150.1"/>
    </source>
</evidence>
<feature type="compositionally biased region" description="Polar residues" evidence="4">
    <location>
        <begin position="113"/>
        <end position="126"/>
    </location>
</feature>
<feature type="compositionally biased region" description="Acidic residues" evidence="4">
    <location>
        <begin position="131"/>
        <end position="141"/>
    </location>
</feature>
<reference evidence="5 6" key="1">
    <citation type="journal article" date="2017" name="Front. Microbiol.">
        <title>Labilibaculum manganireducens gen. nov., sp. nov. and Labilibaculum filiforme sp. nov., Novel Bacteroidetes Isolated from Subsurface Sediments of the Baltic Sea.</title>
        <authorList>
            <person name="Vandieken V."/>
            <person name="Marshall I.P."/>
            <person name="Niemann H."/>
            <person name="Engelen B."/>
            <person name="Cypionka H."/>
        </authorList>
    </citation>
    <scope>NUCLEOTIDE SEQUENCE [LARGE SCALE GENOMIC DNA]</scope>
    <source>
        <strain evidence="5 6">59.10-2M</strain>
    </source>
</reference>
<comment type="caution">
    <text evidence="5">The sequence shown here is derived from an EMBL/GenBank/DDBJ whole genome shotgun (WGS) entry which is preliminary data.</text>
</comment>
<dbReference type="PIRSF" id="PIRSF002070">
    <property type="entry name" value="SSB"/>
    <property type="match status" value="1"/>
</dbReference>
<keyword evidence="1 2" id="KW-0238">DNA-binding</keyword>
<protein>
    <recommendedName>
        <fullName evidence="2 3">Single-stranded DNA-binding protein</fullName>
        <shortName evidence="2">SSB</shortName>
    </recommendedName>
</protein>
<evidence type="ECO:0000313" key="6">
    <source>
        <dbReference type="Proteomes" id="UP000233618"/>
    </source>
</evidence>
<name>A0A2N3IFR2_9BACT</name>
<sequence length="141" mass="15843">MSVNKVILVGNVGKDPEVKYLDNGVAVCNFSLATSETYNNKSGEKVTQTEWHNIVLWRKLAEIAETYVKKGMQIYVEGQLRTRNWEDKDGVKRYTTEIFGTSMQMLGRKAENSSEPQGSPEVAQQNTSDSSDAEETDDLPF</sequence>
<dbReference type="PROSITE" id="PS50935">
    <property type="entry name" value="SSB"/>
    <property type="match status" value="1"/>
</dbReference>
<dbReference type="GO" id="GO:0003697">
    <property type="term" value="F:single-stranded DNA binding"/>
    <property type="evidence" value="ECO:0007669"/>
    <property type="project" value="UniProtKB-UniRule"/>
</dbReference>
<dbReference type="Pfam" id="PF00436">
    <property type="entry name" value="SSB"/>
    <property type="match status" value="1"/>
</dbReference>
<dbReference type="InterPro" id="IPR012340">
    <property type="entry name" value="NA-bd_OB-fold"/>
</dbReference>
<dbReference type="GO" id="GO:0006260">
    <property type="term" value="P:DNA replication"/>
    <property type="evidence" value="ECO:0007669"/>
    <property type="project" value="InterPro"/>
</dbReference>
<dbReference type="SUPFAM" id="SSF50249">
    <property type="entry name" value="Nucleic acid-binding proteins"/>
    <property type="match status" value="1"/>
</dbReference>
<evidence type="ECO:0000256" key="4">
    <source>
        <dbReference type="SAM" id="MobiDB-lite"/>
    </source>
</evidence>
<dbReference type="Proteomes" id="UP000233618">
    <property type="component" value="Unassembled WGS sequence"/>
</dbReference>
<dbReference type="NCBIfam" id="TIGR00621">
    <property type="entry name" value="ssb"/>
    <property type="match status" value="1"/>
</dbReference>
<dbReference type="EMBL" id="MVDE01000002">
    <property type="protein sequence ID" value="PKQ69150.1"/>
    <property type="molecule type" value="Genomic_DNA"/>
</dbReference>
<comment type="caution">
    <text evidence="2">Lacks conserved residue(s) required for the propagation of feature annotation.</text>
</comment>
<comment type="subunit">
    <text evidence="2">Homotetramer.</text>
</comment>
<dbReference type="AlphaFoldDB" id="A0A2N3IFR2"/>
<dbReference type="Gene3D" id="2.40.50.140">
    <property type="entry name" value="Nucleic acid-binding proteins"/>
    <property type="match status" value="1"/>
</dbReference>
<organism evidence="5 6">
    <name type="scientific">Labilibaculum manganireducens</name>
    <dbReference type="NCBI Taxonomy" id="1940525"/>
    <lineage>
        <taxon>Bacteria</taxon>
        <taxon>Pseudomonadati</taxon>
        <taxon>Bacteroidota</taxon>
        <taxon>Bacteroidia</taxon>
        <taxon>Marinilabiliales</taxon>
        <taxon>Marinifilaceae</taxon>
        <taxon>Labilibaculum</taxon>
    </lineage>
</organism>
<evidence type="ECO:0000256" key="3">
    <source>
        <dbReference type="PIRNR" id="PIRNR002070"/>
    </source>
</evidence>
<dbReference type="PANTHER" id="PTHR10302">
    <property type="entry name" value="SINGLE-STRANDED DNA-BINDING PROTEIN"/>
    <property type="match status" value="1"/>
</dbReference>
<accession>A0A2N3IFR2</accession>
<gene>
    <name evidence="5" type="ORF">BZG01_02260</name>
</gene>
<proteinExistence type="inferred from homology"/>
<dbReference type="InterPro" id="IPR011344">
    <property type="entry name" value="ssDNA-bd"/>
</dbReference>
<evidence type="ECO:0000256" key="2">
    <source>
        <dbReference type="HAMAP-Rule" id="MF_00984"/>
    </source>
</evidence>